<keyword evidence="1" id="KW-1133">Transmembrane helix</keyword>
<reference evidence="3 4" key="1">
    <citation type="journal article" date="2023" name="Elife">
        <title>Identification of key yeast species and microbe-microbe interactions impacting larval growth of Drosophila in the wild.</title>
        <authorList>
            <person name="Mure A."/>
            <person name="Sugiura Y."/>
            <person name="Maeda R."/>
            <person name="Honda K."/>
            <person name="Sakurai N."/>
            <person name="Takahashi Y."/>
            <person name="Watada M."/>
            <person name="Katoh T."/>
            <person name="Gotoh A."/>
            <person name="Gotoh Y."/>
            <person name="Taniguchi I."/>
            <person name="Nakamura K."/>
            <person name="Hayashi T."/>
            <person name="Katayama T."/>
            <person name="Uemura T."/>
            <person name="Hattori Y."/>
        </authorList>
    </citation>
    <scope>NUCLEOTIDE SEQUENCE [LARGE SCALE GENOMIC DNA]</scope>
    <source>
        <strain evidence="3 4">SC-9</strain>
    </source>
</reference>
<evidence type="ECO:0000256" key="1">
    <source>
        <dbReference type="SAM" id="Phobius"/>
    </source>
</evidence>
<dbReference type="PANTHER" id="PTHR12959:SF11">
    <property type="entry name" value="GPI TRANSAMIDASE COMPONENT PIG-T"/>
    <property type="match status" value="1"/>
</dbReference>
<keyword evidence="1" id="KW-0472">Membrane</keyword>
<feature type="chain" id="PRO_5043876417" evidence="2">
    <location>
        <begin position="17"/>
        <end position="631"/>
    </location>
</feature>
<organism evidence="3 4">
    <name type="scientific">Saccharomycopsis crataegensis</name>
    <dbReference type="NCBI Taxonomy" id="43959"/>
    <lineage>
        <taxon>Eukaryota</taxon>
        <taxon>Fungi</taxon>
        <taxon>Dikarya</taxon>
        <taxon>Ascomycota</taxon>
        <taxon>Saccharomycotina</taxon>
        <taxon>Saccharomycetes</taxon>
        <taxon>Saccharomycopsidaceae</taxon>
        <taxon>Saccharomycopsis</taxon>
    </lineage>
</organism>
<dbReference type="EMBL" id="BTFZ01000003">
    <property type="protein sequence ID" value="GMM34718.1"/>
    <property type="molecule type" value="Genomic_DNA"/>
</dbReference>
<evidence type="ECO:0000313" key="3">
    <source>
        <dbReference type="EMBL" id="GMM34718.1"/>
    </source>
</evidence>
<dbReference type="AlphaFoldDB" id="A0AAV5QIX4"/>
<accession>A0AAV5QIX4</accession>
<dbReference type="Proteomes" id="UP001360560">
    <property type="component" value="Unassembled WGS sequence"/>
</dbReference>
<dbReference type="Pfam" id="PF04113">
    <property type="entry name" value="Gpi16"/>
    <property type="match status" value="1"/>
</dbReference>
<protein>
    <submittedName>
        <fullName evidence="3">GPI-anchor transamidase subunit</fullName>
    </submittedName>
</protein>
<dbReference type="GeneID" id="90072697"/>
<keyword evidence="2" id="KW-0732">Signal</keyword>
<feature type="signal peptide" evidence="2">
    <location>
        <begin position="1"/>
        <end position="16"/>
    </location>
</feature>
<dbReference type="GO" id="GO:0016255">
    <property type="term" value="P:attachment of GPI anchor to protein"/>
    <property type="evidence" value="ECO:0007669"/>
    <property type="project" value="InterPro"/>
</dbReference>
<comment type="caution">
    <text evidence="3">The sequence shown here is derived from an EMBL/GenBank/DDBJ whole genome shotgun (WGS) entry which is preliminary data.</text>
</comment>
<name>A0AAV5QIX4_9ASCO</name>
<evidence type="ECO:0000256" key="2">
    <source>
        <dbReference type="SAM" id="SignalP"/>
    </source>
</evidence>
<gene>
    <name evidence="3" type="ORF">DASC09_020430</name>
</gene>
<proteinExistence type="predicted"/>
<sequence>MLLLSILPLFFCSVLAIRSDGGSSFAEELSLTPLPNGHLHTNFNFNITSSEFASQSNSSSIISNFNIFPNSLINLLSQTNTKNLSIRFTSGYWNSESWGKLPHDGHTSGGNGLELWAKIEASSKEEAFTNWRFLVNSLSGFFCASLNFIDETITTFPEYSFGNTHDQGIYLLRAALPREPICTENLTPIIKLLPTKGRAGISSLLDGHKLFDSKWVSTSIDLNTIDSHNSQEDSIYYKLVINLNNVFNVPMSLSKIKRPLPKPIPGEELNCDYDKFYDAYHCFPSNVYNEGLSFDLDKIFGRKLKIDEKIGDSKICAYVNKTANGELIPENEKQNWELQGVLSSQNKETGHLLFAYAGLDENNCYSIPNKPEKREEFDYKLELKNSYNNIRISDEDKPKIYVSRSITGYELDKGGFRIVFKNPGDEDIDLIYFESLPWYLRLYLNSLKIVQKSLDQQDTVNNEEIIKDISYVTAIDRQRPAKLEMVMKIPKQSIITVTYSFDKSLLLYSEYPPDANHGFELESAVVTLIKYQESTSTSEPKEFDPYYVLRTSTLLVSLPTPDFSMPYNVIILTSTIMALIFGTVFNLLIKRIISEEDYEKLLEQAPKKNLQYFIALLKSKVKSTFQKSKKD</sequence>
<dbReference type="InterPro" id="IPR007245">
    <property type="entry name" value="PIG-T"/>
</dbReference>
<dbReference type="RefSeq" id="XP_064851718.1">
    <property type="nucleotide sequence ID" value="XM_064995646.1"/>
</dbReference>
<keyword evidence="4" id="KW-1185">Reference proteome</keyword>
<evidence type="ECO:0000313" key="4">
    <source>
        <dbReference type="Proteomes" id="UP001360560"/>
    </source>
</evidence>
<dbReference type="PANTHER" id="PTHR12959">
    <property type="entry name" value="GPI TRANSAMIDASE COMPONENT PIG-T-RELATED"/>
    <property type="match status" value="1"/>
</dbReference>
<keyword evidence="1" id="KW-0812">Transmembrane</keyword>
<dbReference type="GO" id="GO:0042765">
    <property type="term" value="C:GPI-anchor transamidase complex"/>
    <property type="evidence" value="ECO:0007669"/>
    <property type="project" value="InterPro"/>
</dbReference>
<feature type="transmembrane region" description="Helical" evidence="1">
    <location>
        <begin position="567"/>
        <end position="589"/>
    </location>
</feature>